<protein>
    <submittedName>
        <fullName evidence="2">Uncharacterized protein</fullName>
    </submittedName>
</protein>
<dbReference type="OrthoDB" id="6129702at2759"/>
<name>A0A813QYQ8_ADIRI</name>
<feature type="transmembrane region" description="Helical" evidence="1">
    <location>
        <begin position="49"/>
        <end position="74"/>
    </location>
</feature>
<sequence>MISTGASYHRRLSILTIFLASMAFLLVITSVGAFLYVTRKEKILRRLHLISVIIMIIVELGFLVAIIFCCITQTKNSLGQILAVFLILISLFVLMALIYFLLEDVIKEKIGPNPHHFNPYKSYEICEIKSVSRHESPRPVLADEKAIPIIESTIIPSYPRIPTPPTPSILSPLPTPDNMLSLPSNQNTFTFPQESSCVVDLDKARRDLLAAIEERTIPALEKAIQQVKDHNFLHQLKYECERALELLHRLMKIEHMKIRVLRLNQATIAELHSYTKPPDEVSTVMRATFLLLGHYDKEIQDWAQIQNLLGRLGKDSVRRRCYELSPLHIPVEKAHEAKDILRNYDLIRVSEISIGLAAFFSWAVTMIDEREKLLESQRQIGC</sequence>
<dbReference type="Gene3D" id="1.20.920.20">
    <property type="match status" value="1"/>
</dbReference>
<keyword evidence="1" id="KW-0812">Transmembrane</keyword>
<evidence type="ECO:0000313" key="3">
    <source>
        <dbReference type="EMBL" id="CAF1336774.1"/>
    </source>
</evidence>
<evidence type="ECO:0000313" key="2">
    <source>
        <dbReference type="EMBL" id="CAF0773898.1"/>
    </source>
</evidence>
<dbReference type="EMBL" id="CAJNOR010002757">
    <property type="protein sequence ID" value="CAF1336774.1"/>
    <property type="molecule type" value="Genomic_DNA"/>
</dbReference>
<gene>
    <name evidence="2" type="ORF">EDS130_LOCUS3461</name>
    <name evidence="3" type="ORF">XAT740_LOCUS30732</name>
</gene>
<dbReference type="Proteomes" id="UP000663828">
    <property type="component" value="Unassembled WGS sequence"/>
</dbReference>
<evidence type="ECO:0000313" key="4">
    <source>
        <dbReference type="Proteomes" id="UP000663828"/>
    </source>
</evidence>
<keyword evidence="4" id="KW-1185">Reference proteome</keyword>
<feature type="transmembrane region" description="Helical" evidence="1">
    <location>
        <begin position="80"/>
        <end position="102"/>
    </location>
</feature>
<dbReference type="Proteomes" id="UP000663852">
    <property type="component" value="Unassembled WGS sequence"/>
</dbReference>
<evidence type="ECO:0000313" key="5">
    <source>
        <dbReference type="Proteomes" id="UP000663852"/>
    </source>
</evidence>
<keyword evidence="1" id="KW-0472">Membrane</keyword>
<proteinExistence type="predicted"/>
<keyword evidence="1" id="KW-1133">Transmembrane helix</keyword>
<dbReference type="AlphaFoldDB" id="A0A813QYQ8"/>
<feature type="transmembrane region" description="Helical" evidence="1">
    <location>
        <begin position="12"/>
        <end position="37"/>
    </location>
</feature>
<comment type="caution">
    <text evidence="2">The sequence shown here is derived from an EMBL/GenBank/DDBJ whole genome shotgun (WGS) entry which is preliminary data.</text>
</comment>
<accession>A0A813QYQ8</accession>
<dbReference type="EMBL" id="CAJNOJ010000009">
    <property type="protein sequence ID" value="CAF0773898.1"/>
    <property type="molecule type" value="Genomic_DNA"/>
</dbReference>
<evidence type="ECO:0000256" key="1">
    <source>
        <dbReference type="SAM" id="Phobius"/>
    </source>
</evidence>
<organism evidence="2 5">
    <name type="scientific">Adineta ricciae</name>
    <name type="common">Rotifer</name>
    <dbReference type="NCBI Taxonomy" id="249248"/>
    <lineage>
        <taxon>Eukaryota</taxon>
        <taxon>Metazoa</taxon>
        <taxon>Spiralia</taxon>
        <taxon>Gnathifera</taxon>
        <taxon>Rotifera</taxon>
        <taxon>Eurotatoria</taxon>
        <taxon>Bdelloidea</taxon>
        <taxon>Adinetida</taxon>
        <taxon>Adinetidae</taxon>
        <taxon>Adineta</taxon>
    </lineage>
</organism>
<reference evidence="2" key="1">
    <citation type="submission" date="2021-02" db="EMBL/GenBank/DDBJ databases">
        <authorList>
            <person name="Nowell W R."/>
        </authorList>
    </citation>
    <scope>NUCLEOTIDE SEQUENCE</scope>
</reference>